<feature type="signal peptide" evidence="2">
    <location>
        <begin position="1"/>
        <end position="23"/>
    </location>
</feature>
<feature type="compositionally biased region" description="Low complexity" evidence="1">
    <location>
        <begin position="31"/>
        <end position="43"/>
    </location>
</feature>
<evidence type="ECO:0000313" key="3">
    <source>
        <dbReference type="EMBL" id="CAH3183349.1"/>
    </source>
</evidence>
<comment type="caution">
    <text evidence="3">The sequence shown here is derived from an EMBL/GenBank/DDBJ whole genome shotgun (WGS) entry which is preliminary data.</text>
</comment>
<proteinExistence type="predicted"/>
<evidence type="ECO:0000313" key="4">
    <source>
        <dbReference type="Proteomes" id="UP001159427"/>
    </source>
</evidence>
<accession>A0ABN8RWH6</accession>
<evidence type="ECO:0000256" key="2">
    <source>
        <dbReference type="SAM" id="SignalP"/>
    </source>
</evidence>
<feature type="region of interest" description="Disordered" evidence="1">
    <location>
        <begin position="25"/>
        <end position="47"/>
    </location>
</feature>
<sequence length="182" mass="20592">MRYLITFLLVILVVVLLLDVTDARGGRGEGTSRSGRRSWAGSRGRSRTTLRRITKNTPIKPTTFRTPVIYSQTKILSRSKLFTKVVTGSYIITRYVLAKAPVYRVGFPVHGIYVSIPKQRAVRLSSETVRLLDSTGSLCLGLSYQFHTLRQGIERSLIELNATVKYYDGKKRPYLASTRQFC</sequence>
<keyword evidence="2" id="KW-0732">Signal</keyword>
<dbReference type="Proteomes" id="UP001159427">
    <property type="component" value="Unassembled WGS sequence"/>
</dbReference>
<feature type="chain" id="PRO_5045201639" evidence="2">
    <location>
        <begin position="24"/>
        <end position="182"/>
    </location>
</feature>
<protein>
    <submittedName>
        <fullName evidence="3">Uncharacterized protein</fullName>
    </submittedName>
</protein>
<gene>
    <name evidence="3" type="ORF">PEVE_00014807</name>
</gene>
<dbReference type="EMBL" id="CALNXI010002124">
    <property type="protein sequence ID" value="CAH3183349.1"/>
    <property type="molecule type" value="Genomic_DNA"/>
</dbReference>
<name>A0ABN8RWH6_9CNID</name>
<keyword evidence="4" id="KW-1185">Reference proteome</keyword>
<organism evidence="3 4">
    <name type="scientific">Porites evermanni</name>
    <dbReference type="NCBI Taxonomy" id="104178"/>
    <lineage>
        <taxon>Eukaryota</taxon>
        <taxon>Metazoa</taxon>
        <taxon>Cnidaria</taxon>
        <taxon>Anthozoa</taxon>
        <taxon>Hexacorallia</taxon>
        <taxon>Scleractinia</taxon>
        <taxon>Fungiina</taxon>
        <taxon>Poritidae</taxon>
        <taxon>Porites</taxon>
    </lineage>
</organism>
<evidence type="ECO:0000256" key="1">
    <source>
        <dbReference type="SAM" id="MobiDB-lite"/>
    </source>
</evidence>
<reference evidence="3 4" key="1">
    <citation type="submission" date="2022-05" db="EMBL/GenBank/DDBJ databases">
        <authorList>
            <consortium name="Genoscope - CEA"/>
            <person name="William W."/>
        </authorList>
    </citation>
    <scope>NUCLEOTIDE SEQUENCE [LARGE SCALE GENOMIC DNA]</scope>
</reference>